<reference evidence="2" key="2">
    <citation type="submission" date="2015-01" db="EMBL/GenBank/DDBJ databases">
        <title>Evolutionary Origins and Diversification of the Mycorrhizal Mutualists.</title>
        <authorList>
            <consortium name="DOE Joint Genome Institute"/>
            <consortium name="Mycorrhizal Genomics Consortium"/>
            <person name="Kohler A."/>
            <person name="Kuo A."/>
            <person name="Nagy L.G."/>
            <person name="Floudas D."/>
            <person name="Copeland A."/>
            <person name="Barry K.W."/>
            <person name="Cichocki N."/>
            <person name="Veneault-Fourrey C."/>
            <person name="LaButti K."/>
            <person name="Lindquist E.A."/>
            <person name="Lipzen A."/>
            <person name="Lundell T."/>
            <person name="Morin E."/>
            <person name="Murat C."/>
            <person name="Riley R."/>
            <person name="Ohm R."/>
            <person name="Sun H."/>
            <person name="Tunlid A."/>
            <person name="Henrissat B."/>
            <person name="Grigoriev I.V."/>
            <person name="Hibbett D.S."/>
            <person name="Martin F."/>
        </authorList>
    </citation>
    <scope>NUCLEOTIDE SEQUENCE [LARGE SCALE GENOMIC DNA]</scope>
    <source>
        <strain evidence="2">MAFF 305830</strain>
    </source>
</reference>
<proteinExistence type="predicted"/>
<gene>
    <name evidence="1" type="ORF">M408DRAFT_249226</name>
</gene>
<keyword evidence="2" id="KW-1185">Reference proteome</keyword>
<sequence>MEKKKVAPVEDLYSRTGENVELRCAPSQVAGSRVFFFRELVRWSRGTVEQGGRRGRV</sequence>
<dbReference type="HOGENOM" id="CLU_2997932_0_0_1"/>
<evidence type="ECO:0000313" key="2">
    <source>
        <dbReference type="Proteomes" id="UP000054097"/>
    </source>
</evidence>
<dbReference type="Proteomes" id="UP000054097">
    <property type="component" value="Unassembled WGS sequence"/>
</dbReference>
<name>A0A0C2WBM5_SERVB</name>
<reference evidence="1 2" key="1">
    <citation type="submission" date="2014-04" db="EMBL/GenBank/DDBJ databases">
        <authorList>
            <consortium name="DOE Joint Genome Institute"/>
            <person name="Kuo A."/>
            <person name="Zuccaro A."/>
            <person name="Kohler A."/>
            <person name="Nagy L.G."/>
            <person name="Floudas D."/>
            <person name="Copeland A."/>
            <person name="Barry K.W."/>
            <person name="Cichocki N."/>
            <person name="Veneault-Fourrey C."/>
            <person name="LaButti K."/>
            <person name="Lindquist E.A."/>
            <person name="Lipzen A."/>
            <person name="Lundell T."/>
            <person name="Morin E."/>
            <person name="Murat C."/>
            <person name="Sun H."/>
            <person name="Tunlid A."/>
            <person name="Henrissat B."/>
            <person name="Grigoriev I.V."/>
            <person name="Hibbett D.S."/>
            <person name="Martin F."/>
            <person name="Nordberg H.P."/>
            <person name="Cantor M.N."/>
            <person name="Hua S.X."/>
        </authorList>
    </citation>
    <scope>NUCLEOTIDE SEQUENCE [LARGE SCALE GENOMIC DNA]</scope>
    <source>
        <strain evidence="1 2">MAFF 305830</strain>
    </source>
</reference>
<accession>A0A0C2WBM5</accession>
<evidence type="ECO:0000313" key="1">
    <source>
        <dbReference type="EMBL" id="KIM23828.1"/>
    </source>
</evidence>
<protein>
    <submittedName>
        <fullName evidence="1">Uncharacterized protein</fullName>
    </submittedName>
</protein>
<dbReference type="EMBL" id="KN824331">
    <property type="protein sequence ID" value="KIM23828.1"/>
    <property type="molecule type" value="Genomic_DNA"/>
</dbReference>
<organism evidence="1 2">
    <name type="scientific">Serendipita vermifera MAFF 305830</name>
    <dbReference type="NCBI Taxonomy" id="933852"/>
    <lineage>
        <taxon>Eukaryota</taxon>
        <taxon>Fungi</taxon>
        <taxon>Dikarya</taxon>
        <taxon>Basidiomycota</taxon>
        <taxon>Agaricomycotina</taxon>
        <taxon>Agaricomycetes</taxon>
        <taxon>Sebacinales</taxon>
        <taxon>Serendipitaceae</taxon>
        <taxon>Serendipita</taxon>
    </lineage>
</organism>
<dbReference type="AlphaFoldDB" id="A0A0C2WBM5"/>